<dbReference type="GO" id="GO:0016020">
    <property type="term" value="C:membrane"/>
    <property type="evidence" value="ECO:0007669"/>
    <property type="project" value="UniProtKB-SubCell"/>
</dbReference>
<comment type="subcellular location">
    <subcellularLocation>
        <location evidence="1">Membrane</location>
        <topology evidence="1">Multi-pass membrane protein</topology>
    </subcellularLocation>
</comment>
<dbReference type="RefSeq" id="WP_092563887.1">
    <property type="nucleotide sequence ID" value="NZ_FOYZ01000020.1"/>
</dbReference>
<dbReference type="AlphaFoldDB" id="A0A1I6LRP4"/>
<protein>
    <submittedName>
        <fullName evidence="6">Toxin secretion/phage lysis holin</fullName>
    </submittedName>
</protein>
<name>A0A1I6LRP4_9FIRM</name>
<organism evidence="6 7">
    <name type="scientific">Anaeromicropila populeti</name>
    <dbReference type="NCBI Taxonomy" id="37658"/>
    <lineage>
        <taxon>Bacteria</taxon>
        <taxon>Bacillati</taxon>
        <taxon>Bacillota</taxon>
        <taxon>Clostridia</taxon>
        <taxon>Lachnospirales</taxon>
        <taxon>Lachnospiraceae</taxon>
        <taxon>Anaeromicropila</taxon>
    </lineage>
</organism>
<evidence type="ECO:0000256" key="3">
    <source>
        <dbReference type="ARBA" id="ARBA00022989"/>
    </source>
</evidence>
<evidence type="ECO:0000256" key="4">
    <source>
        <dbReference type="ARBA" id="ARBA00023136"/>
    </source>
</evidence>
<evidence type="ECO:0000313" key="7">
    <source>
        <dbReference type="Proteomes" id="UP000199659"/>
    </source>
</evidence>
<keyword evidence="3 5" id="KW-1133">Transmembrane helix</keyword>
<dbReference type="NCBIfam" id="TIGR01593">
    <property type="entry name" value="holin_tox_secr"/>
    <property type="match status" value="1"/>
</dbReference>
<dbReference type="InterPro" id="IPR006480">
    <property type="entry name" value="Phage_holin_4_1"/>
</dbReference>
<gene>
    <name evidence="6" type="ORF">SAMN05661086_03512</name>
</gene>
<evidence type="ECO:0000256" key="5">
    <source>
        <dbReference type="SAM" id="Phobius"/>
    </source>
</evidence>
<keyword evidence="7" id="KW-1185">Reference proteome</keyword>
<evidence type="ECO:0000256" key="2">
    <source>
        <dbReference type="ARBA" id="ARBA00022692"/>
    </source>
</evidence>
<reference evidence="6 7" key="1">
    <citation type="submission" date="2016-10" db="EMBL/GenBank/DDBJ databases">
        <authorList>
            <person name="de Groot N.N."/>
        </authorList>
    </citation>
    <scope>NUCLEOTIDE SEQUENCE [LARGE SCALE GENOMIC DNA]</scope>
    <source>
        <strain evidence="6 7">743A</strain>
    </source>
</reference>
<dbReference type="Pfam" id="PF05105">
    <property type="entry name" value="Phage_holin_4_1"/>
    <property type="match status" value="1"/>
</dbReference>
<dbReference type="EMBL" id="FOYZ01000020">
    <property type="protein sequence ID" value="SFS06103.1"/>
    <property type="molecule type" value="Genomic_DNA"/>
</dbReference>
<sequence length="134" mass="14853">MKQGMNQIPYLFSMLGGILGWFFGGLDGFLYALTAFVVLDYISGLMAAGVEKKLSSKVGFRGICKKILIFCLVAVGHILDSRILQTGSVFRTAVIFFYLSNEGISLLENADRIGLPIPRKLKEILEQLRTDSQE</sequence>
<dbReference type="Proteomes" id="UP000199659">
    <property type="component" value="Unassembled WGS sequence"/>
</dbReference>
<proteinExistence type="predicted"/>
<keyword evidence="4 5" id="KW-0472">Membrane</keyword>
<evidence type="ECO:0000256" key="1">
    <source>
        <dbReference type="ARBA" id="ARBA00004141"/>
    </source>
</evidence>
<evidence type="ECO:0000313" key="6">
    <source>
        <dbReference type="EMBL" id="SFS06103.1"/>
    </source>
</evidence>
<keyword evidence="2 5" id="KW-0812">Transmembrane</keyword>
<accession>A0A1I6LRP4</accession>
<feature type="transmembrane region" description="Helical" evidence="5">
    <location>
        <begin position="7"/>
        <end position="23"/>
    </location>
</feature>
<dbReference type="OrthoDB" id="88184at2"/>
<feature type="transmembrane region" description="Helical" evidence="5">
    <location>
        <begin position="29"/>
        <end position="50"/>
    </location>
</feature>
<dbReference type="STRING" id="37658.SAMN05661086_03512"/>